<dbReference type="Gene3D" id="1.20.1420.30">
    <property type="entry name" value="NCX, central ion-binding region"/>
    <property type="match status" value="2"/>
</dbReference>
<feature type="compositionally biased region" description="Polar residues" evidence="7">
    <location>
        <begin position="1"/>
        <end position="15"/>
    </location>
</feature>
<reference evidence="10 11" key="1">
    <citation type="journal article" date="2024" name="IMA Fungus">
        <title>Apiospora arundinis, a panoply of carbohydrate-active enzymes and secondary metabolites.</title>
        <authorList>
            <person name="Sorensen T."/>
            <person name="Petersen C."/>
            <person name="Muurmann A.T."/>
            <person name="Christiansen J.V."/>
            <person name="Brundto M.L."/>
            <person name="Overgaard C.K."/>
            <person name="Boysen A.T."/>
            <person name="Wollenberg R.D."/>
            <person name="Larsen T.O."/>
            <person name="Sorensen J.L."/>
            <person name="Nielsen K.L."/>
            <person name="Sondergaard T.E."/>
        </authorList>
    </citation>
    <scope>NUCLEOTIDE SEQUENCE [LARGE SCALE GENOMIC DNA]</scope>
    <source>
        <strain evidence="10 11">AAU 773</strain>
    </source>
</reference>
<feature type="compositionally biased region" description="Low complexity" evidence="7">
    <location>
        <begin position="461"/>
        <end position="471"/>
    </location>
</feature>
<feature type="compositionally biased region" description="Low complexity" evidence="7">
    <location>
        <begin position="19"/>
        <end position="31"/>
    </location>
</feature>
<feature type="transmembrane region" description="Helical" evidence="8">
    <location>
        <begin position="239"/>
        <end position="257"/>
    </location>
</feature>
<feature type="transmembrane region" description="Helical" evidence="8">
    <location>
        <begin position="167"/>
        <end position="186"/>
    </location>
</feature>
<feature type="domain" description="Sodium/calcium exchanger membrane region" evidence="9">
    <location>
        <begin position="143"/>
        <end position="281"/>
    </location>
</feature>
<feature type="transmembrane region" description="Helical" evidence="8">
    <location>
        <begin position="984"/>
        <end position="1002"/>
    </location>
</feature>
<evidence type="ECO:0000256" key="7">
    <source>
        <dbReference type="SAM" id="MobiDB-lite"/>
    </source>
</evidence>
<feature type="transmembrane region" description="Helical" evidence="8">
    <location>
        <begin position="136"/>
        <end position="155"/>
    </location>
</feature>
<evidence type="ECO:0000259" key="9">
    <source>
        <dbReference type="Pfam" id="PF01699"/>
    </source>
</evidence>
<evidence type="ECO:0000313" key="10">
    <source>
        <dbReference type="EMBL" id="KAK8874101.1"/>
    </source>
</evidence>
<proteinExistence type="inferred from homology"/>
<name>A0ABR2J8T7_9PEZI</name>
<feature type="transmembrane region" description="Helical" evidence="8">
    <location>
        <begin position="55"/>
        <end position="72"/>
    </location>
</feature>
<feature type="domain" description="Sodium/calcium exchanger membrane region" evidence="9">
    <location>
        <begin position="839"/>
        <end position="998"/>
    </location>
</feature>
<dbReference type="InterPro" id="IPR051359">
    <property type="entry name" value="CaCA_antiporter"/>
</dbReference>
<feature type="transmembrane region" description="Helical" evidence="8">
    <location>
        <begin position="263"/>
        <end position="287"/>
    </location>
</feature>
<feature type="compositionally biased region" description="Polar residues" evidence="7">
    <location>
        <begin position="489"/>
        <end position="501"/>
    </location>
</feature>
<dbReference type="PANTHER" id="PTHR12266">
    <property type="entry name" value="NA+/CA2+ K+ INDEPENDENT EXCHANGER"/>
    <property type="match status" value="1"/>
</dbReference>
<comment type="similarity">
    <text evidence="2">Belongs to the Ca(2+):cation antiporter (CaCA) (TC 2.A.19) family.</text>
</comment>
<feature type="compositionally biased region" description="Acidic residues" evidence="7">
    <location>
        <begin position="353"/>
        <end position="365"/>
    </location>
</feature>
<feature type="transmembrane region" description="Helical" evidence="8">
    <location>
        <begin position="947"/>
        <end position="972"/>
    </location>
</feature>
<organism evidence="10 11">
    <name type="scientific">Apiospora arundinis</name>
    <dbReference type="NCBI Taxonomy" id="335852"/>
    <lineage>
        <taxon>Eukaryota</taxon>
        <taxon>Fungi</taxon>
        <taxon>Dikarya</taxon>
        <taxon>Ascomycota</taxon>
        <taxon>Pezizomycotina</taxon>
        <taxon>Sordariomycetes</taxon>
        <taxon>Xylariomycetidae</taxon>
        <taxon>Amphisphaeriales</taxon>
        <taxon>Apiosporaceae</taxon>
        <taxon>Apiospora</taxon>
    </lineage>
</organism>
<feature type="transmembrane region" description="Helical" evidence="8">
    <location>
        <begin position="206"/>
        <end position="227"/>
    </location>
</feature>
<dbReference type="InterPro" id="IPR044880">
    <property type="entry name" value="NCX_ion-bd_dom_sf"/>
</dbReference>
<feature type="transmembrane region" description="Helical" evidence="8">
    <location>
        <begin position="901"/>
        <end position="927"/>
    </location>
</feature>
<comment type="subcellular location">
    <subcellularLocation>
        <location evidence="1">Membrane</location>
        <topology evidence="1">Multi-pass membrane protein</topology>
    </subcellularLocation>
</comment>
<dbReference type="Pfam" id="PF01699">
    <property type="entry name" value="Na_Ca_ex"/>
    <property type="match status" value="2"/>
</dbReference>
<sequence length="1012" mass="109552">MLDMPSNSAMHTSRVLSEKPAPAATRSARPTKPTKPTRSARSARLTRFTRSTSRPFYATVFVITLLAVYSLFVRGPAQPRRLTSSALTKRSGEDCRLVHHAADQCAFVRRNCMDDEAGLISYLSFYYCTLGRVQPVAFVILVAWLGLLFTTIGIAASDFFSVNLSTIATVLGLSESLAGVTFLAFGNGSPDVFSTFAAMSSNSGSMAVGELIGAAGFITAVVAGSMAMVCEFKVSKKTFVRDICFFIVAVAFSVGFLRDGHLHLWECCTMIGFYVFYVIVVVSWHTVVKRKAARRSRSPSCHGLMVDGSGADQNGRTLEPYRDGPTHLESRRSKPTVVDNAMLEAGPTIELDNSGEEDGSDDGSDDGQQIAAEMAAEMRVSRPRGRRTTTTITPIRPSLLGALEFRSALSTFEEEDNLRPSMYKRSHSTDWLMHTRAASHDHMARTNGTVQASQGLSPADAATTRARSRSSGAIPASLDDDLVQAPRKPTTNLDGTRSPSVRTIGGKLAPPQTDSTGHLAVQEPAADIGTRRARQQNLQLRIPAPSPPGSEHSSPATTPFPHYTESPMLLSPTNPNQPLLMLPAPAMEENPFSPEFLQKANKQHCGWWPSNILPSPRVLINTMFPTLQGWRSKSFLDKFVSLISVPSIFLLVITLPVVEGEVTDEDSDQTLVEQATTGLGNAPAPVSHEPDGCIGSETEWQRYRRHTRSRSASRHASPGPMVILATPDYGSVSGSGRAIEPHYEPLHKVDAEDELDNSSLNSDDGGWSRWLIILQIFTGPLFAVCIICANAAEDLANPVQVLVKSILGSLVFSLVLLVLLLTTTSSETRPKYNYLFCYMGFIIAVAWISTIAGEVVGVLKTFGVILDISEAILGLTVFAVGNSVGDLVADITVARLGYPVMALSACFGGPLLNILLGIGLGGAYQTIHAANHHHHKHPDRPVHYKAYTIEVTATLMISAVVLLITLLVLLIVVPLNKWIMSKKIGYGLIGLWTVGTVTNLVIEMTGFWGDES</sequence>
<evidence type="ECO:0000313" key="11">
    <source>
        <dbReference type="Proteomes" id="UP001390339"/>
    </source>
</evidence>
<feature type="region of interest" description="Disordered" evidence="7">
    <location>
        <begin position="299"/>
        <end position="367"/>
    </location>
</feature>
<feature type="transmembrane region" description="Helical" evidence="8">
    <location>
        <begin position="832"/>
        <end position="852"/>
    </location>
</feature>
<keyword evidence="5 8" id="KW-1133">Transmembrane helix</keyword>
<keyword evidence="11" id="KW-1185">Reference proteome</keyword>
<keyword evidence="4 8" id="KW-0812">Transmembrane</keyword>
<evidence type="ECO:0000256" key="2">
    <source>
        <dbReference type="ARBA" id="ARBA00008170"/>
    </source>
</evidence>
<feature type="region of interest" description="Disordered" evidence="7">
    <location>
        <begin position="541"/>
        <end position="560"/>
    </location>
</feature>
<gene>
    <name evidence="10" type="ORF">PGQ11_004615</name>
</gene>
<feature type="compositionally biased region" description="Basic and acidic residues" evidence="7">
    <location>
        <begin position="319"/>
        <end position="332"/>
    </location>
</feature>
<evidence type="ECO:0000256" key="5">
    <source>
        <dbReference type="ARBA" id="ARBA00022989"/>
    </source>
</evidence>
<feature type="region of interest" description="Disordered" evidence="7">
    <location>
        <begin position="450"/>
        <end position="519"/>
    </location>
</feature>
<comment type="caution">
    <text evidence="10">The sequence shown here is derived from an EMBL/GenBank/DDBJ whole genome shotgun (WGS) entry which is preliminary data.</text>
</comment>
<protein>
    <submittedName>
        <fullName evidence="10">Sodium/calcium exchanger protein-domain-containing protein</fullName>
    </submittedName>
</protein>
<evidence type="ECO:0000256" key="8">
    <source>
        <dbReference type="SAM" id="Phobius"/>
    </source>
</evidence>
<dbReference type="InterPro" id="IPR004837">
    <property type="entry name" value="NaCa_Exmemb"/>
</dbReference>
<keyword evidence="3" id="KW-0813">Transport</keyword>
<feature type="region of interest" description="Disordered" evidence="7">
    <location>
        <begin position="1"/>
        <end position="46"/>
    </location>
</feature>
<evidence type="ECO:0000256" key="6">
    <source>
        <dbReference type="ARBA" id="ARBA00023136"/>
    </source>
</evidence>
<feature type="transmembrane region" description="Helical" evidence="8">
    <location>
        <begin position="801"/>
        <end position="820"/>
    </location>
</feature>
<evidence type="ECO:0000256" key="3">
    <source>
        <dbReference type="ARBA" id="ARBA00022448"/>
    </source>
</evidence>
<evidence type="ECO:0000256" key="4">
    <source>
        <dbReference type="ARBA" id="ARBA00022692"/>
    </source>
</evidence>
<evidence type="ECO:0000256" key="1">
    <source>
        <dbReference type="ARBA" id="ARBA00004141"/>
    </source>
</evidence>
<dbReference type="EMBL" id="JAPCWZ010000003">
    <property type="protein sequence ID" value="KAK8874101.1"/>
    <property type="molecule type" value="Genomic_DNA"/>
</dbReference>
<keyword evidence="6 8" id="KW-0472">Membrane</keyword>
<accession>A0ABR2J8T7</accession>
<dbReference type="Proteomes" id="UP001390339">
    <property type="component" value="Unassembled WGS sequence"/>
</dbReference>
<dbReference type="PANTHER" id="PTHR12266:SF0">
    <property type="entry name" value="MITOCHONDRIAL SODIUM_CALCIUM EXCHANGER PROTEIN"/>
    <property type="match status" value="1"/>
</dbReference>
<feature type="transmembrane region" description="Helical" evidence="8">
    <location>
        <begin position="767"/>
        <end position="789"/>
    </location>
</feature>